<dbReference type="PANTHER" id="PTHR33284">
    <property type="entry name" value="RIBOSOMAL PROTEIN L25/GLN-TRNA SYNTHETASE, ANTI-CODON-BINDING DOMAIN-CONTAINING PROTEIN"/>
    <property type="match status" value="1"/>
</dbReference>
<evidence type="ECO:0000256" key="1">
    <source>
        <dbReference type="ARBA" id="ARBA00022730"/>
    </source>
</evidence>
<dbReference type="NCBIfam" id="TIGR00731">
    <property type="entry name" value="bL25_bact_ctc"/>
    <property type="match status" value="1"/>
</dbReference>
<dbReference type="InterPro" id="IPR020055">
    <property type="entry name" value="Ribosomal_bL25_short"/>
</dbReference>
<evidence type="ECO:0000256" key="5">
    <source>
        <dbReference type="HAMAP-Rule" id="MF_01334"/>
    </source>
</evidence>
<keyword evidence="4 5" id="KW-0687">Ribonucleoprotein</keyword>
<dbReference type="CDD" id="cd00495">
    <property type="entry name" value="Ribosomal_L25_TL5_CTC"/>
    <property type="match status" value="1"/>
</dbReference>
<sequence length="215" mass="23135">MQISAQERKDVGTSASRRLRRANQVPGIVYGGEAAPIQVALDHNTLYHALRVEAFHSSILDMDIDGKKQRVLLRNVQWHPYKQQVLHVDFQRVAANQKITVKVPLHFINGENSPAVKQTKAVVNHVMTEIEVQVLPKDLPEFIEVDLAELAMEHSIHLSSIKLPKGVTAVVAPGTDPVLASASLVGGSDIDAEAESAVADAAPAAAPAAGDADKK</sequence>
<keyword evidence="9" id="KW-1185">Reference proteome</keyword>
<dbReference type="Gene3D" id="2.40.240.10">
    <property type="entry name" value="Ribosomal Protein L25, Chain P"/>
    <property type="match status" value="1"/>
</dbReference>
<keyword evidence="3 5" id="KW-0689">Ribosomal protein</keyword>
<dbReference type="EMBL" id="AEQP01000023">
    <property type="protein sequence ID" value="EFV93811.1"/>
    <property type="molecule type" value="Genomic_DNA"/>
</dbReference>
<dbReference type="SUPFAM" id="SSF50715">
    <property type="entry name" value="Ribosomal protein L25-like"/>
    <property type="match status" value="1"/>
</dbReference>
<name>E7S0N7_9BURK</name>
<evidence type="ECO:0000313" key="9">
    <source>
        <dbReference type="Proteomes" id="UP000011021"/>
    </source>
</evidence>
<dbReference type="Gene3D" id="2.170.120.20">
    <property type="entry name" value="Ribosomal protein L25, beta domain"/>
    <property type="match status" value="1"/>
</dbReference>
<comment type="function">
    <text evidence="5">This is one of the proteins that binds to the 5S RNA in the ribosome where it forms part of the central protuberance.</text>
</comment>
<evidence type="ECO:0000256" key="4">
    <source>
        <dbReference type="ARBA" id="ARBA00023274"/>
    </source>
</evidence>
<dbReference type="InterPro" id="IPR011035">
    <property type="entry name" value="Ribosomal_bL25/Gln-tRNA_synth"/>
</dbReference>
<evidence type="ECO:0000256" key="2">
    <source>
        <dbReference type="ARBA" id="ARBA00022884"/>
    </source>
</evidence>
<organism evidence="8 9">
    <name type="scientific">Lautropia mirabilis ATCC 51599</name>
    <dbReference type="NCBI Taxonomy" id="887898"/>
    <lineage>
        <taxon>Bacteria</taxon>
        <taxon>Pseudomonadati</taxon>
        <taxon>Pseudomonadota</taxon>
        <taxon>Betaproteobacteria</taxon>
        <taxon>Burkholderiales</taxon>
        <taxon>Burkholderiaceae</taxon>
        <taxon>Lautropia</taxon>
    </lineage>
</organism>
<dbReference type="NCBIfam" id="NF004128">
    <property type="entry name" value="PRK05618.1-2"/>
    <property type="match status" value="1"/>
</dbReference>
<feature type="domain" description="Large ribosomal subunit protein bL25 L25" evidence="6">
    <location>
        <begin position="3"/>
        <end position="90"/>
    </location>
</feature>
<dbReference type="Proteomes" id="UP000011021">
    <property type="component" value="Unassembled WGS sequence"/>
</dbReference>
<dbReference type="GO" id="GO:0022625">
    <property type="term" value="C:cytosolic large ribosomal subunit"/>
    <property type="evidence" value="ECO:0007669"/>
    <property type="project" value="TreeGrafter"/>
</dbReference>
<dbReference type="InterPro" id="IPR001021">
    <property type="entry name" value="Ribosomal_bL25_long"/>
</dbReference>
<protein>
    <recommendedName>
        <fullName evidence="5">Large ribosomal subunit protein bL25</fullName>
    </recommendedName>
    <alternativeName>
        <fullName evidence="5">General stress protein CTC</fullName>
    </alternativeName>
</protein>
<evidence type="ECO:0000259" key="7">
    <source>
        <dbReference type="Pfam" id="PF14693"/>
    </source>
</evidence>
<comment type="similarity">
    <text evidence="5">Belongs to the bacterial ribosomal protein bL25 family. CTC subfamily.</text>
</comment>
<comment type="subunit">
    <text evidence="5">Part of the 50S ribosomal subunit; part of the 5S rRNA/L5/L18/L25 subcomplex. Contacts the 5S rRNA. Binds to the 5S rRNA independently of L5 and L18.</text>
</comment>
<proteinExistence type="inferred from homology"/>
<dbReference type="GO" id="GO:0006412">
    <property type="term" value="P:translation"/>
    <property type="evidence" value="ECO:0007669"/>
    <property type="project" value="UniProtKB-UniRule"/>
</dbReference>
<dbReference type="InterPro" id="IPR020056">
    <property type="entry name" value="Rbsml_bL25/Gln-tRNA_synth_N"/>
</dbReference>
<dbReference type="InterPro" id="IPR020930">
    <property type="entry name" value="Ribosomal_uL5_bac-type"/>
</dbReference>
<dbReference type="Pfam" id="PF01386">
    <property type="entry name" value="Ribosomal_L25p"/>
    <property type="match status" value="1"/>
</dbReference>
<keyword evidence="2 5" id="KW-0694">RNA-binding</keyword>
<dbReference type="RefSeq" id="WP_005674961.1">
    <property type="nucleotide sequence ID" value="NZ_CP146288.1"/>
</dbReference>
<feature type="domain" description="Large ribosomal subunit protein bL25 beta" evidence="7">
    <location>
        <begin position="98"/>
        <end position="180"/>
    </location>
</feature>
<dbReference type="NCBIfam" id="NF004130">
    <property type="entry name" value="PRK05618.1-5"/>
    <property type="match status" value="1"/>
</dbReference>
<gene>
    <name evidence="5" type="primary">rplY</name>
    <name evidence="5" type="synonym">ctc</name>
    <name evidence="8" type="ORF">HMPREF0551_2501</name>
</gene>
<dbReference type="GO" id="GO:0008097">
    <property type="term" value="F:5S rRNA binding"/>
    <property type="evidence" value="ECO:0007669"/>
    <property type="project" value="InterPro"/>
</dbReference>
<dbReference type="InterPro" id="IPR020057">
    <property type="entry name" value="Ribosomal_bL25_b-dom"/>
</dbReference>
<comment type="caution">
    <text evidence="8">The sequence shown here is derived from an EMBL/GenBank/DDBJ whole genome shotgun (WGS) entry which is preliminary data.</text>
</comment>
<dbReference type="NCBIfam" id="NF004612">
    <property type="entry name" value="PRK05943.1"/>
    <property type="match status" value="1"/>
</dbReference>
<evidence type="ECO:0000259" key="6">
    <source>
        <dbReference type="Pfam" id="PF01386"/>
    </source>
</evidence>
<dbReference type="STRING" id="887898.HMPREF0551_2501"/>
<dbReference type="PANTHER" id="PTHR33284:SF1">
    <property type="entry name" value="RIBOSOMAL PROTEIN L25_GLN-TRNA SYNTHETASE, ANTI-CODON-BINDING DOMAIN-CONTAINING PROTEIN"/>
    <property type="match status" value="1"/>
</dbReference>
<reference evidence="8 9" key="1">
    <citation type="submission" date="2010-12" db="EMBL/GenBank/DDBJ databases">
        <authorList>
            <person name="Muzny D."/>
            <person name="Qin X."/>
            <person name="Deng J."/>
            <person name="Jiang H."/>
            <person name="Liu Y."/>
            <person name="Qu J."/>
            <person name="Song X.-Z."/>
            <person name="Zhang L."/>
            <person name="Thornton R."/>
            <person name="Coyle M."/>
            <person name="Francisco L."/>
            <person name="Jackson L."/>
            <person name="Javaid M."/>
            <person name="Korchina V."/>
            <person name="Kovar C."/>
            <person name="Mata R."/>
            <person name="Mathew T."/>
            <person name="Ngo R."/>
            <person name="Nguyen L."/>
            <person name="Nguyen N."/>
            <person name="Okwuonu G."/>
            <person name="Ongeri F."/>
            <person name="Pham C."/>
            <person name="Simmons D."/>
            <person name="Wilczek-Boney K."/>
            <person name="Hale W."/>
            <person name="Jakkamsetti A."/>
            <person name="Pham P."/>
            <person name="Ruth R."/>
            <person name="San Lucas F."/>
            <person name="Warren J."/>
            <person name="Zhang J."/>
            <person name="Zhao Z."/>
            <person name="Zhou C."/>
            <person name="Zhu D."/>
            <person name="Lee S."/>
            <person name="Bess C."/>
            <person name="Blankenburg K."/>
            <person name="Forbes L."/>
            <person name="Fu Q."/>
            <person name="Gubbala S."/>
            <person name="Hirani K."/>
            <person name="Jayaseelan J.C."/>
            <person name="Lara F."/>
            <person name="Munidasa M."/>
            <person name="Palculict T."/>
            <person name="Patil S."/>
            <person name="Pu L.-L."/>
            <person name="Saada N."/>
            <person name="Tang L."/>
            <person name="Weissenberger G."/>
            <person name="Zhu Y."/>
            <person name="Hemphill L."/>
            <person name="Shang Y."/>
            <person name="Youmans B."/>
            <person name="Ayvaz T."/>
            <person name="Ross M."/>
            <person name="Santibanez J."/>
            <person name="Aqrawi P."/>
            <person name="Gross S."/>
            <person name="Joshi V."/>
            <person name="Fowler G."/>
            <person name="Nazareth L."/>
            <person name="Reid J."/>
            <person name="Worley K."/>
            <person name="Petrosino J."/>
            <person name="Highlander S."/>
            <person name="Gibbs R."/>
        </authorList>
    </citation>
    <scope>NUCLEOTIDE SEQUENCE [LARGE SCALE GENOMIC DNA]</scope>
    <source>
        <strain evidence="8 9">ATCC 51599</strain>
    </source>
</reference>
<dbReference type="InterPro" id="IPR037121">
    <property type="entry name" value="Ribosomal_bL25_C"/>
</dbReference>
<dbReference type="eggNOG" id="COG1825">
    <property type="taxonomic scope" value="Bacteria"/>
</dbReference>
<dbReference type="HAMAP" id="MF_01334">
    <property type="entry name" value="Ribosomal_bL25_CTC"/>
    <property type="match status" value="1"/>
</dbReference>
<dbReference type="AlphaFoldDB" id="E7S0N7"/>
<dbReference type="Pfam" id="PF14693">
    <property type="entry name" value="Ribosomal_TL5_C"/>
    <property type="match status" value="1"/>
</dbReference>
<evidence type="ECO:0000256" key="3">
    <source>
        <dbReference type="ARBA" id="ARBA00022980"/>
    </source>
</evidence>
<dbReference type="HOGENOM" id="CLU_075939_0_1_4"/>
<accession>E7S0N7</accession>
<evidence type="ECO:0000313" key="8">
    <source>
        <dbReference type="EMBL" id="EFV93811.1"/>
    </source>
</evidence>
<dbReference type="HAMAP" id="MF_01336">
    <property type="entry name" value="Ribosomal_bL25"/>
    <property type="match status" value="1"/>
</dbReference>
<dbReference type="GO" id="GO:0003735">
    <property type="term" value="F:structural constituent of ribosome"/>
    <property type="evidence" value="ECO:0007669"/>
    <property type="project" value="InterPro"/>
</dbReference>
<dbReference type="InterPro" id="IPR029751">
    <property type="entry name" value="Ribosomal_L25_dom"/>
</dbReference>
<keyword evidence="1 5" id="KW-0699">rRNA-binding</keyword>